<name>W4P6L3_9BACE</name>
<dbReference type="PROSITE" id="PS51257">
    <property type="entry name" value="PROKAR_LIPOPROTEIN"/>
    <property type="match status" value="1"/>
</dbReference>
<dbReference type="SUPFAM" id="SSF52833">
    <property type="entry name" value="Thioredoxin-like"/>
    <property type="match status" value="1"/>
</dbReference>
<dbReference type="AlphaFoldDB" id="W4P6L3"/>
<evidence type="ECO:0008006" key="5">
    <source>
        <dbReference type="Google" id="ProtNLM"/>
    </source>
</evidence>
<evidence type="ECO:0000313" key="4">
    <source>
        <dbReference type="Proteomes" id="UP000018861"/>
    </source>
</evidence>
<dbReference type="Gene3D" id="3.40.30.10">
    <property type="entry name" value="Glutaredoxin"/>
    <property type="match status" value="1"/>
</dbReference>
<evidence type="ECO:0000313" key="3">
    <source>
        <dbReference type="EMBL" id="GAE15390.1"/>
    </source>
</evidence>
<dbReference type="InterPro" id="IPR036249">
    <property type="entry name" value="Thioredoxin-like_sf"/>
</dbReference>
<evidence type="ECO:0000259" key="1">
    <source>
        <dbReference type="Pfam" id="PF00578"/>
    </source>
</evidence>
<reference evidence="3 4" key="1">
    <citation type="journal article" date="2014" name="Genome Announc.">
        <title>Draft Genome Sequences of Three Strains of Bacteroides pyogenes Isolated from a Cat and Swine.</title>
        <authorList>
            <person name="Sakamoto M."/>
            <person name="Oshima K."/>
            <person name="Suda W."/>
            <person name="Kitamura K."/>
            <person name="Iida T."/>
            <person name="Hattori M."/>
            <person name="Ohkuma M."/>
        </authorList>
    </citation>
    <scope>NUCLEOTIDE SEQUENCE [LARGE SCALE GENOMIC DNA]</scope>
    <source>
        <strain evidence="3 4">JCM 6292</strain>
    </source>
</reference>
<dbReference type="EMBL" id="BAIQ01000015">
    <property type="protein sequence ID" value="GAE15390.1"/>
    <property type="molecule type" value="Genomic_DNA"/>
</dbReference>
<protein>
    <recommendedName>
        <fullName evidence="5">Thioredoxin domain-containing protein</fullName>
    </recommendedName>
</protein>
<feature type="domain" description="DUF4369" evidence="2">
    <location>
        <begin position="32"/>
        <end position="125"/>
    </location>
</feature>
<dbReference type="Pfam" id="PF00578">
    <property type="entry name" value="AhpC-TSA"/>
    <property type="match status" value="1"/>
</dbReference>
<proteinExistence type="predicted"/>
<comment type="caution">
    <text evidence="3">The sequence shown here is derived from an EMBL/GenBank/DDBJ whole genome shotgun (WGS) entry which is preliminary data.</text>
</comment>
<sequence>MQLVNKTYDMKKFTSAVIAAMTITACSSGPAFQVNGEVTGADGKMIYLESSGLEGVVPLDSTKLKGNGSFSFKQPRPESPEFYRLRVEDKIIHFSIDSTETIRINAPYVDFSTAYTVEGSENNRKIKELTLKQIRLQKDVDQLLQALQNNKIRHDAFEDSLTALLDNYKQDVKVNYIFAAPNTSAAYFALFQKLNDYLIFDPLNNKEDVKCFGAVATSLNNSFPHATRSKNLYNIVIKGMKNTRRPQVKPLEIPKDKIVETGIIDIALRDVKGNIRKLSELKGKVVLLDFSVFQSPAGAPHNLMLRELYNKYASEGLEIYQISLDADEHFWKTSADNLPWICVRDGNGVYSTNVSIYNIRQVPAVFLINRNNELKLRGENIKDLEAAVKSLL</sequence>
<accession>W4P6L3</accession>
<gene>
    <name evidence="3" type="ORF">JCM6292_1657</name>
</gene>
<feature type="domain" description="Alkyl hydroperoxide reductase subunit C/ Thiol specific antioxidant" evidence="1">
    <location>
        <begin position="263"/>
        <end position="375"/>
    </location>
</feature>
<evidence type="ECO:0000259" key="2">
    <source>
        <dbReference type="Pfam" id="PF14289"/>
    </source>
</evidence>
<dbReference type="Proteomes" id="UP000018861">
    <property type="component" value="Unassembled WGS sequence"/>
</dbReference>
<dbReference type="InterPro" id="IPR025380">
    <property type="entry name" value="DUF4369"/>
</dbReference>
<dbReference type="Pfam" id="PF14289">
    <property type="entry name" value="DUF4369"/>
    <property type="match status" value="1"/>
</dbReference>
<organism evidence="3 4">
    <name type="scientific">Bacteroides pyogenes JCM 6292</name>
    <dbReference type="NCBI Taxonomy" id="1235809"/>
    <lineage>
        <taxon>Bacteria</taxon>
        <taxon>Pseudomonadati</taxon>
        <taxon>Bacteroidota</taxon>
        <taxon>Bacteroidia</taxon>
        <taxon>Bacteroidales</taxon>
        <taxon>Bacteroidaceae</taxon>
        <taxon>Bacteroides</taxon>
    </lineage>
</organism>
<dbReference type="InterPro" id="IPR000866">
    <property type="entry name" value="AhpC/TSA"/>
</dbReference>